<keyword evidence="2 7" id="KW-0378">Hydrolase</keyword>
<dbReference type="InterPro" id="IPR014001">
    <property type="entry name" value="Helicase_ATP-bd"/>
</dbReference>
<dbReference type="EMBL" id="JBFSSG010000076">
    <property type="protein sequence ID" value="MEZ8723756.1"/>
    <property type="molecule type" value="Genomic_DNA"/>
</dbReference>
<dbReference type="InterPro" id="IPR050079">
    <property type="entry name" value="DEAD_box_RNA_helicase"/>
</dbReference>
<dbReference type="GO" id="GO:0016787">
    <property type="term" value="F:hydrolase activity"/>
    <property type="evidence" value="ECO:0007669"/>
    <property type="project" value="UniProtKB-KW"/>
</dbReference>
<evidence type="ECO:0000256" key="2">
    <source>
        <dbReference type="ARBA" id="ARBA00022801"/>
    </source>
</evidence>
<dbReference type="InterPro" id="IPR014014">
    <property type="entry name" value="RNA_helicase_DEAD_Q_motif"/>
</dbReference>
<dbReference type="CDD" id="cd00268">
    <property type="entry name" value="DEADc"/>
    <property type="match status" value="1"/>
</dbReference>
<dbReference type="InterPro" id="IPR027417">
    <property type="entry name" value="P-loop_NTPase"/>
</dbReference>
<dbReference type="InterPro" id="IPR044742">
    <property type="entry name" value="DEAD/DEAH_RhlB"/>
</dbReference>
<evidence type="ECO:0000256" key="6">
    <source>
        <dbReference type="PROSITE-ProRule" id="PRU00552"/>
    </source>
</evidence>
<dbReference type="Proteomes" id="UP001570071">
    <property type="component" value="Unassembled WGS sequence"/>
</dbReference>
<feature type="domain" description="Helicase C-terminal" evidence="9">
    <location>
        <begin position="217"/>
        <end position="382"/>
    </location>
</feature>
<dbReference type="Pfam" id="PF00271">
    <property type="entry name" value="Helicase_C"/>
    <property type="match status" value="1"/>
</dbReference>
<keyword evidence="4 7" id="KW-0067">ATP-binding</keyword>
<dbReference type="SMART" id="SM00487">
    <property type="entry name" value="DEXDc"/>
    <property type="match status" value="1"/>
</dbReference>
<organism evidence="11 12">
    <name type="scientific">Vibrio pomeroyi</name>
    <dbReference type="NCBI Taxonomy" id="198832"/>
    <lineage>
        <taxon>Bacteria</taxon>
        <taxon>Pseudomonadati</taxon>
        <taxon>Pseudomonadota</taxon>
        <taxon>Gammaproteobacteria</taxon>
        <taxon>Vibrionales</taxon>
        <taxon>Vibrionaceae</taxon>
        <taxon>Vibrio</taxon>
    </lineage>
</organism>
<dbReference type="PROSITE" id="PS51194">
    <property type="entry name" value="HELICASE_CTER"/>
    <property type="match status" value="1"/>
</dbReference>
<gene>
    <name evidence="11" type="ORF">AB6D66_22005</name>
</gene>
<keyword evidence="12" id="KW-1185">Reference proteome</keyword>
<dbReference type="EC" id="3.6.4.-" evidence="11"/>
<dbReference type="InterPro" id="IPR001650">
    <property type="entry name" value="Helicase_C-like"/>
</dbReference>
<protein>
    <submittedName>
        <fullName evidence="11">DEAD/DEAH box helicase</fullName>
        <ecNumber evidence="11">3.6.4.-</ecNumber>
    </submittedName>
</protein>
<feature type="domain" description="Helicase ATP-binding" evidence="8">
    <location>
        <begin position="32"/>
        <end position="206"/>
    </location>
</feature>
<dbReference type="Pfam" id="PF00270">
    <property type="entry name" value="DEAD"/>
    <property type="match status" value="1"/>
</dbReference>
<dbReference type="InterPro" id="IPR011545">
    <property type="entry name" value="DEAD/DEAH_box_helicase_dom"/>
</dbReference>
<proteinExistence type="inferred from homology"/>
<feature type="domain" description="DEAD-box RNA helicase Q" evidence="10">
    <location>
        <begin position="1"/>
        <end position="29"/>
    </location>
</feature>
<feature type="short sequence motif" description="Q motif" evidence="6">
    <location>
        <begin position="1"/>
        <end position="29"/>
    </location>
</feature>
<dbReference type="GO" id="GO:0004386">
    <property type="term" value="F:helicase activity"/>
    <property type="evidence" value="ECO:0007669"/>
    <property type="project" value="UniProtKB-KW"/>
</dbReference>
<comment type="similarity">
    <text evidence="5 7">Belongs to the DEAD box helicase family.</text>
</comment>
<evidence type="ECO:0000259" key="10">
    <source>
        <dbReference type="PROSITE" id="PS51195"/>
    </source>
</evidence>
<dbReference type="PROSITE" id="PS51195">
    <property type="entry name" value="Q_MOTIF"/>
    <property type="match status" value="1"/>
</dbReference>
<dbReference type="RefSeq" id="WP_017630130.1">
    <property type="nucleotide sequence ID" value="NZ_AP025507.1"/>
</dbReference>
<dbReference type="PANTHER" id="PTHR47959">
    <property type="entry name" value="ATP-DEPENDENT RNA HELICASE RHLE-RELATED"/>
    <property type="match status" value="1"/>
</dbReference>
<evidence type="ECO:0000313" key="12">
    <source>
        <dbReference type="Proteomes" id="UP001570071"/>
    </source>
</evidence>
<keyword evidence="3 7" id="KW-0347">Helicase</keyword>
<accession>A0ABV4N2R0</accession>
<evidence type="ECO:0000256" key="3">
    <source>
        <dbReference type="ARBA" id="ARBA00022806"/>
    </source>
</evidence>
<evidence type="ECO:0000256" key="7">
    <source>
        <dbReference type="RuleBase" id="RU000492"/>
    </source>
</evidence>
<dbReference type="CDD" id="cd18787">
    <property type="entry name" value="SF2_C_DEAD"/>
    <property type="match status" value="1"/>
</dbReference>
<dbReference type="SMART" id="SM00490">
    <property type="entry name" value="HELICc"/>
    <property type="match status" value="1"/>
</dbReference>
<evidence type="ECO:0000259" key="9">
    <source>
        <dbReference type="PROSITE" id="PS51194"/>
    </source>
</evidence>
<sequence>MPFSKLGLSSPIVKAVAKQGYEKPTSIQEKAIPIVLSGKNLIAAAQTGTGKTASFVLPILEMLSKGETQRKKRIRAVILTPTRELAVQVEQNITKYAKFLNLTSLAMYGGVSYQHQKDRLIEGVDILVATPGRLIDMYGQRAVHFDEVEVLVLDEADRMLDMGFIEDINKIIARLPQDIQNLLFSATLSTPVRALAKSAISEAEEISIAKTDASKANIEQWLVTVDKDRKSALLSHMITEGNWDQALIFIETKHGAAKLVAQLEKRGIQAEAFHSGRSQAIREKILADFKKGRLKYLVATGVAARGIDIDNLSRVVNYDLPFPADDYVHRIGRTGRADASGEAISFLSKDNFKNLCIIEKRLGHLIERRVVEGFEPRKEVPISVLNFVPKKKREQQEKEGK</sequence>
<name>A0ABV4N2R0_9VIBR</name>
<dbReference type="InterPro" id="IPR000629">
    <property type="entry name" value="RNA-helicase_DEAD-box_CS"/>
</dbReference>
<dbReference type="SUPFAM" id="SSF52540">
    <property type="entry name" value="P-loop containing nucleoside triphosphate hydrolases"/>
    <property type="match status" value="1"/>
</dbReference>
<evidence type="ECO:0000259" key="8">
    <source>
        <dbReference type="PROSITE" id="PS51192"/>
    </source>
</evidence>
<comment type="caution">
    <text evidence="11">The sequence shown here is derived from an EMBL/GenBank/DDBJ whole genome shotgun (WGS) entry which is preliminary data.</text>
</comment>
<evidence type="ECO:0000256" key="5">
    <source>
        <dbReference type="ARBA" id="ARBA00038437"/>
    </source>
</evidence>
<evidence type="ECO:0000256" key="1">
    <source>
        <dbReference type="ARBA" id="ARBA00022741"/>
    </source>
</evidence>
<dbReference type="PROSITE" id="PS51192">
    <property type="entry name" value="HELICASE_ATP_BIND_1"/>
    <property type="match status" value="1"/>
</dbReference>
<dbReference type="PROSITE" id="PS00039">
    <property type="entry name" value="DEAD_ATP_HELICASE"/>
    <property type="match status" value="1"/>
</dbReference>
<dbReference type="Gene3D" id="3.40.50.300">
    <property type="entry name" value="P-loop containing nucleotide triphosphate hydrolases"/>
    <property type="match status" value="2"/>
</dbReference>
<dbReference type="PANTHER" id="PTHR47959:SF11">
    <property type="entry name" value="ATP-DEPENDENT RNA HELICASE DEAD BOX FAMILY"/>
    <property type="match status" value="1"/>
</dbReference>
<evidence type="ECO:0000256" key="4">
    <source>
        <dbReference type="ARBA" id="ARBA00022840"/>
    </source>
</evidence>
<reference evidence="11 12" key="1">
    <citation type="journal article" date="2024" name="ISME J.">
        <title>Tailless and filamentous prophages are predominant in marine Vibrio.</title>
        <authorList>
            <person name="Steensen K."/>
            <person name="Seneca J."/>
            <person name="Bartlau N."/>
            <person name="Yu X.A."/>
            <person name="Hussain F.A."/>
            <person name="Polz M.F."/>
        </authorList>
    </citation>
    <scope>NUCLEOTIDE SEQUENCE [LARGE SCALE GENOMIC DNA]</scope>
    <source>
        <strain evidence="11 12">10N.239.312.F12</strain>
    </source>
</reference>
<evidence type="ECO:0000313" key="11">
    <source>
        <dbReference type="EMBL" id="MEZ8723756.1"/>
    </source>
</evidence>
<keyword evidence="1 7" id="KW-0547">Nucleotide-binding</keyword>